<dbReference type="OrthoDB" id="198177at2"/>
<evidence type="ECO:0000313" key="2">
    <source>
        <dbReference type="EMBL" id="RBP44446.1"/>
    </source>
</evidence>
<dbReference type="InterPro" id="IPR041698">
    <property type="entry name" value="Methyltransf_25"/>
</dbReference>
<dbReference type="Proteomes" id="UP000253426">
    <property type="component" value="Unassembled WGS sequence"/>
</dbReference>
<organism evidence="2 3">
    <name type="scientific">Roseimicrobium gellanilyticum</name>
    <dbReference type="NCBI Taxonomy" id="748857"/>
    <lineage>
        <taxon>Bacteria</taxon>
        <taxon>Pseudomonadati</taxon>
        <taxon>Verrucomicrobiota</taxon>
        <taxon>Verrucomicrobiia</taxon>
        <taxon>Verrucomicrobiales</taxon>
        <taxon>Verrucomicrobiaceae</taxon>
        <taxon>Roseimicrobium</taxon>
    </lineage>
</organism>
<keyword evidence="2" id="KW-0808">Transferase</keyword>
<dbReference type="GO" id="GO:0032259">
    <property type="term" value="P:methylation"/>
    <property type="evidence" value="ECO:0007669"/>
    <property type="project" value="UniProtKB-KW"/>
</dbReference>
<keyword evidence="2" id="KW-0489">Methyltransferase</keyword>
<dbReference type="CDD" id="cd02440">
    <property type="entry name" value="AdoMet_MTases"/>
    <property type="match status" value="1"/>
</dbReference>
<dbReference type="Pfam" id="PF13649">
    <property type="entry name" value="Methyltransf_25"/>
    <property type="match status" value="1"/>
</dbReference>
<sequence length="215" mass="24198">MSFEVLAPIYRLMERVLAGSKLHLCRCVFLERIPTPKKILILGEGPGRFVVECVRRFPNAAITCMEESAGMISQAKANLAHCGLPSDKVTFIQADILKSPPPNGAFDLIVTHFFLDCFQPEQLEALVPSIAQAGTKDSHWLLADFQEAASGWKRWRSRCILASMYAFFRVVTRLPATSLTPPDLHLMRAGFILRERVETEWGLLKSDWWVRPNAG</sequence>
<gene>
    <name evidence="2" type="ORF">DES53_104266</name>
</gene>
<dbReference type="InterPro" id="IPR029063">
    <property type="entry name" value="SAM-dependent_MTases_sf"/>
</dbReference>
<dbReference type="RefSeq" id="WP_113958851.1">
    <property type="nucleotide sequence ID" value="NZ_QNRR01000004.1"/>
</dbReference>
<dbReference type="GO" id="GO:0008168">
    <property type="term" value="F:methyltransferase activity"/>
    <property type="evidence" value="ECO:0007669"/>
    <property type="project" value="UniProtKB-KW"/>
</dbReference>
<evidence type="ECO:0000259" key="1">
    <source>
        <dbReference type="Pfam" id="PF13649"/>
    </source>
</evidence>
<protein>
    <submittedName>
        <fullName evidence="2">Methyltransferase family protein</fullName>
    </submittedName>
</protein>
<accession>A0A366HNT6</accession>
<dbReference type="SUPFAM" id="SSF53335">
    <property type="entry name" value="S-adenosyl-L-methionine-dependent methyltransferases"/>
    <property type="match status" value="1"/>
</dbReference>
<dbReference type="AlphaFoldDB" id="A0A366HNT6"/>
<dbReference type="Gene3D" id="3.40.50.150">
    <property type="entry name" value="Vaccinia Virus protein VP39"/>
    <property type="match status" value="1"/>
</dbReference>
<comment type="caution">
    <text evidence="2">The sequence shown here is derived from an EMBL/GenBank/DDBJ whole genome shotgun (WGS) entry which is preliminary data.</text>
</comment>
<evidence type="ECO:0000313" key="3">
    <source>
        <dbReference type="Proteomes" id="UP000253426"/>
    </source>
</evidence>
<feature type="domain" description="Methyltransferase" evidence="1">
    <location>
        <begin position="39"/>
        <end position="132"/>
    </location>
</feature>
<dbReference type="EMBL" id="QNRR01000004">
    <property type="protein sequence ID" value="RBP44446.1"/>
    <property type="molecule type" value="Genomic_DNA"/>
</dbReference>
<name>A0A366HNT6_9BACT</name>
<proteinExistence type="predicted"/>
<reference evidence="2 3" key="1">
    <citation type="submission" date="2018-06" db="EMBL/GenBank/DDBJ databases">
        <title>Genomic Encyclopedia of Type Strains, Phase IV (KMG-IV): sequencing the most valuable type-strain genomes for metagenomic binning, comparative biology and taxonomic classification.</title>
        <authorList>
            <person name="Goeker M."/>
        </authorList>
    </citation>
    <scope>NUCLEOTIDE SEQUENCE [LARGE SCALE GENOMIC DNA]</scope>
    <source>
        <strain evidence="2 3">DSM 25532</strain>
    </source>
</reference>
<keyword evidence="3" id="KW-1185">Reference proteome</keyword>